<dbReference type="Proteomes" id="UP000244240">
    <property type="component" value="Unassembled WGS sequence"/>
</dbReference>
<dbReference type="EMBL" id="QBKR01000046">
    <property type="protein sequence ID" value="PTX48299.1"/>
    <property type="molecule type" value="Genomic_DNA"/>
</dbReference>
<evidence type="ECO:0000313" key="3">
    <source>
        <dbReference type="Proteomes" id="UP000244240"/>
    </source>
</evidence>
<organism evidence="2 3">
    <name type="scientific">Melghirimyces profundicolus</name>
    <dbReference type="NCBI Taxonomy" id="1242148"/>
    <lineage>
        <taxon>Bacteria</taxon>
        <taxon>Bacillati</taxon>
        <taxon>Bacillota</taxon>
        <taxon>Bacilli</taxon>
        <taxon>Bacillales</taxon>
        <taxon>Thermoactinomycetaceae</taxon>
        <taxon>Melghirimyces</taxon>
    </lineage>
</organism>
<sequence length="86" mass="9662">MSDDTGHGKNPGKSTISPRPTAPDTGDTGHGTSDRRKIYLLRKNLMMMMYQLGKLIRITWHTESESWMETVLISRFTPGIIQPSVS</sequence>
<dbReference type="AlphaFoldDB" id="A0A2T6AWX0"/>
<comment type="caution">
    <text evidence="2">The sequence shown here is derived from an EMBL/GenBank/DDBJ whole genome shotgun (WGS) entry which is preliminary data.</text>
</comment>
<name>A0A2T6AWX0_9BACL</name>
<protein>
    <submittedName>
        <fullName evidence="2">Uncharacterized protein</fullName>
    </submittedName>
</protein>
<evidence type="ECO:0000313" key="2">
    <source>
        <dbReference type="EMBL" id="PTX48299.1"/>
    </source>
</evidence>
<evidence type="ECO:0000256" key="1">
    <source>
        <dbReference type="SAM" id="MobiDB-lite"/>
    </source>
</evidence>
<gene>
    <name evidence="2" type="ORF">C8P63_1468</name>
</gene>
<accession>A0A2T6AWX0</accession>
<feature type="region of interest" description="Disordered" evidence="1">
    <location>
        <begin position="1"/>
        <end position="34"/>
    </location>
</feature>
<reference evidence="2 3" key="1">
    <citation type="submission" date="2018-04" db="EMBL/GenBank/DDBJ databases">
        <title>Genomic Encyclopedia of Archaeal and Bacterial Type Strains, Phase II (KMG-II): from individual species to whole genera.</title>
        <authorList>
            <person name="Goeker M."/>
        </authorList>
    </citation>
    <scope>NUCLEOTIDE SEQUENCE [LARGE SCALE GENOMIC DNA]</scope>
    <source>
        <strain evidence="2 3">DSM 45787</strain>
    </source>
</reference>
<proteinExistence type="predicted"/>
<dbReference type="RefSeq" id="WP_108026686.1">
    <property type="nucleotide sequence ID" value="NZ_QBKR01000046.1"/>
</dbReference>
<keyword evidence="3" id="KW-1185">Reference proteome</keyword>